<dbReference type="EMBL" id="FNHU01000014">
    <property type="protein sequence ID" value="SDN11582.1"/>
    <property type="molecule type" value="Genomic_DNA"/>
</dbReference>
<dbReference type="Gene3D" id="3.30.70.2660">
    <property type="match status" value="1"/>
</dbReference>
<dbReference type="NCBIfam" id="TIGR01868">
    <property type="entry name" value="casD_Cas5e"/>
    <property type="match status" value="1"/>
</dbReference>
<dbReference type="InterPro" id="IPR021124">
    <property type="entry name" value="CRISPR-assoc_prot_Cas5"/>
</dbReference>
<evidence type="ECO:0000256" key="2">
    <source>
        <dbReference type="SAM" id="MobiDB-lite"/>
    </source>
</evidence>
<evidence type="ECO:0000256" key="1">
    <source>
        <dbReference type="ARBA" id="ARBA00023118"/>
    </source>
</evidence>
<evidence type="ECO:0000313" key="4">
    <source>
        <dbReference type="Proteomes" id="UP000199671"/>
    </source>
</evidence>
<dbReference type="Proteomes" id="UP000199671">
    <property type="component" value="Unassembled WGS sequence"/>
</dbReference>
<dbReference type="GO" id="GO:0003723">
    <property type="term" value="F:RNA binding"/>
    <property type="evidence" value="ECO:0007669"/>
    <property type="project" value="InterPro"/>
</dbReference>
<protein>
    <submittedName>
        <fullName evidence="3">CRISPR system Cascade subunit CasD</fullName>
    </submittedName>
</protein>
<sequence>MAVLLLRLAGPMQAWGVKSRFTVRATELAPTKSGVIGMLASAVGRRRTDPIEDLLKLRFGVRKDQPGTVIRDFHTARSLDGKDSMPLSERYYLTDAVFLAGIEGDDALLQGLDEAVKHPVFPLYLGRRSCPPTQPVSLGLRDASLYDALREEPWLASPWFRQRRRHSAFNAELLLDRDAVPDDAHTGALRGSRDVPMSFDPRRREYGFRQVERLEVPMTAPTDEPSSSVDTHDPMADVEEAAQCS</sequence>
<dbReference type="NCBIfam" id="TIGR02593">
    <property type="entry name" value="CRISPR_cas5"/>
    <property type="match status" value="1"/>
</dbReference>
<dbReference type="InterPro" id="IPR010147">
    <property type="entry name" value="CRISPR-assoc_prot_CasD"/>
</dbReference>
<dbReference type="CDD" id="cd09756">
    <property type="entry name" value="Cas5_I-E"/>
    <property type="match status" value="1"/>
</dbReference>
<dbReference type="InterPro" id="IPR013422">
    <property type="entry name" value="CRISPR-assoc_prot_Cas5_N"/>
</dbReference>
<reference evidence="3 4" key="1">
    <citation type="submission" date="2016-10" db="EMBL/GenBank/DDBJ databases">
        <authorList>
            <person name="de Groot N.N."/>
        </authorList>
    </citation>
    <scope>NUCLEOTIDE SEQUENCE [LARGE SCALE GENOMIC DNA]</scope>
    <source>
        <strain evidence="3 4">KPR-7B</strain>
    </source>
</reference>
<feature type="compositionally biased region" description="Acidic residues" evidence="2">
    <location>
        <begin position="236"/>
        <end position="245"/>
    </location>
</feature>
<dbReference type="OrthoDB" id="3189549at2"/>
<dbReference type="Pfam" id="PF09704">
    <property type="entry name" value="Cas_Cas5d"/>
    <property type="match status" value="1"/>
</dbReference>
<accession>A0A1G9YR79</accession>
<keyword evidence="1" id="KW-0051">Antiviral defense</keyword>
<organism evidence="3 4">
    <name type="scientific">Actinomyces ruminicola</name>
    <dbReference type="NCBI Taxonomy" id="332524"/>
    <lineage>
        <taxon>Bacteria</taxon>
        <taxon>Bacillati</taxon>
        <taxon>Actinomycetota</taxon>
        <taxon>Actinomycetes</taxon>
        <taxon>Actinomycetales</taxon>
        <taxon>Actinomycetaceae</taxon>
        <taxon>Actinomyces</taxon>
    </lineage>
</organism>
<evidence type="ECO:0000313" key="3">
    <source>
        <dbReference type="EMBL" id="SDN11582.1"/>
    </source>
</evidence>
<dbReference type="RefSeq" id="WP_092612012.1">
    <property type="nucleotide sequence ID" value="NZ_FNHU01000014.1"/>
</dbReference>
<dbReference type="GO" id="GO:0043571">
    <property type="term" value="P:maintenance of CRISPR repeat elements"/>
    <property type="evidence" value="ECO:0007669"/>
    <property type="project" value="InterPro"/>
</dbReference>
<gene>
    <name evidence="3" type="ORF">SAMN04487766_1144</name>
</gene>
<name>A0A1G9YR79_9ACTO</name>
<feature type="region of interest" description="Disordered" evidence="2">
    <location>
        <begin position="215"/>
        <end position="245"/>
    </location>
</feature>
<proteinExistence type="predicted"/>
<dbReference type="AlphaFoldDB" id="A0A1G9YR79"/>
<dbReference type="GO" id="GO:0051607">
    <property type="term" value="P:defense response to virus"/>
    <property type="evidence" value="ECO:0007669"/>
    <property type="project" value="UniProtKB-KW"/>
</dbReference>